<keyword evidence="1" id="KW-0732">Signal</keyword>
<protein>
    <submittedName>
        <fullName evidence="2">Uncharacterized protein</fullName>
    </submittedName>
</protein>
<organism evidence="2 3">
    <name type="scientific">Allacma fusca</name>
    <dbReference type="NCBI Taxonomy" id="39272"/>
    <lineage>
        <taxon>Eukaryota</taxon>
        <taxon>Metazoa</taxon>
        <taxon>Ecdysozoa</taxon>
        <taxon>Arthropoda</taxon>
        <taxon>Hexapoda</taxon>
        <taxon>Collembola</taxon>
        <taxon>Symphypleona</taxon>
        <taxon>Sminthuridae</taxon>
        <taxon>Allacma</taxon>
    </lineage>
</organism>
<name>A0A8J2KDM2_9HEXA</name>
<feature type="signal peptide" evidence="1">
    <location>
        <begin position="1"/>
        <end position="18"/>
    </location>
</feature>
<dbReference type="EMBL" id="CAJVCH010265354">
    <property type="protein sequence ID" value="CAG7734233.1"/>
    <property type="molecule type" value="Genomic_DNA"/>
</dbReference>
<evidence type="ECO:0000313" key="2">
    <source>
        <dbReference type="EMBL" id="CAG7734233.1"/>
    </source>
</evidence>
<evidence type="ECO:0000256" key="1">
    <source>
        <dbReference type="SAM" id="SignalP"/>
    </source>
</evidence>
<evidence type="ECO:0000313" key="3">
    <source>
        <dbReference type="Proteomes" id="UP000708208"/>
    </source>
</evidence>
<accession>A0A8J2KDM2</accession>
<dbReference type="AlphaFoldDB" id="A0A8J2KDM2"/>
<keyword evidence="3" id="KW-1185">Reference proteome</keyword>
<reference evidence="2" key="1">
    <citation type="submission" date="2021-06" db="EMBL/GenBank/DDBJ databases">
        <authorList>
            <person name="Hodson N. C."/>
            <person name="Mongue J. A."/>
            <person name="Jaron S. K."/>
        </authorList>
    </citation>
    <scope>NUCLEOTIDE SEQUENCE</scope>
</reference>
<comment type="caution">
    <text evidence="2">The sequence shown here is derived from an EMBL/GenBank/DDBJ whole genome shotgun (WGS) entry which is preliminary data.</text>
</comment>
<dbReference type="OrthoDB" id="428159at2759"/>
<proteinExistence type="predicted"/>
<feature type="chain" id="PRO_5035225764" evidence="1">
    <location>
        <begin position="19"/>
        <end position="435"/>
    </location>
</feature>
<sequence length="435" mass="48233">MQLLLNFLVLVVIPSVPAIEFVHTRSGPFGQLITSNTLHWTKASQAKDPVTVPTSEDSLSSKLCHILNGPRRIGLLEDGKCKLVGQDGKEDESSSYQLLSGHASRIKWSHWIHPKAPPAGAVALLQDPNRFIVYDPDSGSVGSLEYSKTNIGKCVFPSGPKPHCLILTEIEPTGYQLTEIELKRGKGFKEEPVILATTTLPYIEAEDNSQDLTRSETVLTYRLTNQYDNWGQGILMAKGLHTTVKLPGKSPSDSNVQIIEWGLPSVQTEKVVAQPVWADLHHGTGVNITIRGLHLKGDMTYWATLKTFYKDETFATRHIEGHRKVDQVEGITVEQSLPFYLRDGSLVTESTTLATTTTTSTTPVQTTEMQEQQDMTSPLIPIEEQQIQVERTENLRIAKDTIKNAIIYFGKNETVKGSQMQVAEVTRLQGGHKLI</sequence>
<gene>
    <name evidence="2" type="ORF">AFUS01_LOCUS22632</name>
</gene>
<dbReference type="Proteomes" id="UP000708208">
    <property type="component" value="Unassembled WGS sequence"/>
</dbReference>